<keyword evidence="2" id="KW-0238">DNA-binding</keyword>
<keyword evidence="6" id="KW-1185">Reference proteome</keyword>
<evidence type="ECO:0000256" key="1">
    <source>
        <dbReference type="ARBA" id="ARBA00023015"/>
    </source>
</evidence>
<dbReference type="InterPro" id="IPR051081">
    <property type="entry name" value="HTH_MetalResp_TranReg"/>
</dbReference>
<dbReference type="Gene3D" id="1.10.10.10">
    <property type="entry name" value="Winged helix-like DNA-binding domain superfamily/Winged helix DNA-binding domain"/>
    <property type="match status" value="1"/>
</dbReference>
<dbReference type="InterPro" id="IPR036388">
    <property type="entry name" value="WH-like_DNA-bd_sf"/>
</dbReference>
<dbReference type="Pfam" id="PF01022">
    <property type="entry name" value="HTH_5"/>
    <property type="match status" value="1"/>
</dbReference>
<dbReference type="PRINTS" id="PR00778">
    <property type="entry name" value="HTHARSR"/>
</dbReference>
<keyword evidence="1" id="KW-0805">Transcription regulation</keyword>
<feature type="domain" description="HTH arsR-type" evidence="4">
    <location>
        <begin position="261"/>
        <end position="353"/>
    </location>
</feature>
<dbReference type="InterPro" id="IPR036390">
    <property type="entry name" value="WH_DNA-bd_sf"/>
</dbReference>
<dbReference type="GO" id="GO:0003700">
    <property type="term" value="F:DNA-binding transcription factor activity"/>
    <property type="evidence" value="ECO:0007669"/>
    <property type="project" value="InterPro"/>
</dbReference>
<dbReference type="RefSeq" id="WP_134768834.1">
    <property type="nucleotide sequence ID" value="NZ_JBFNFK010000007.1"/>
</dbReference>
<evidence type="ECO:0000256" key="2">
    <source>
        <dbReference type="ARBA" id="ARBA00023125"/>
    </source>
</evidence>
<dbReference type="InterPro" id="IPR011991">
    <property type="entry name" value="ArsR-like_HTH"/>
</dbReference>
<gene>
    <name evidence="5" type="ORF">EQF91_03845</name>
</gene>
<dbReference type="Proteomes" id="UP000297454">
    <property type="component" value="Unassembled WGS sequence"/>
</dbReference>
<dbReference type="PROSITE" id="PS50987">
    <property type="entry name" value="HTH_ARSR_2"/>
    <property type="match status" value="1"/>
</dbReference>
<proteinExistence type="predicted"/>
<accession>A0A4R9C1G3</accession>
<keyword evidence="3" id="KW-0804">Transcription</keyword>
<reference evidence="5 6" key="1">
    <citation type="submission" date="2019-01" db="EMBL/GenBank/DDBJ databases">
        <title>Draft Genome Sequences of Helcococcus ovis Strains Isolated from the Uterus and Vagina of Dairy Cows with Metritis.</title>
        <authorList>
            <person name="Cunha F."/>
            <person name="Jeon S.J."/>
            <person name="Kutzer P."/>
            <person name="Galvao K.N."/>
        </authorList>
    </citation>
    <scope>NUCLEOTIDE SEQUENCE [LARGE SCALE GENOMIC DNA]</scope>
    <source>
        <strain evidence="5 6">KG-37</strain>
    </source>
</reference>
<name>A0A4R9C1G3_9FIRM</name>
<dbReference type="EMBL" id="SCFR01000010">
    <property type="protein sequence ID" value="TFF66444.1"/>
    <property type="molecule type" value="Genomic_DNA"/>
</dbReference>
<evidence type="ECO:0000256" key="3">
    <source>
        <dbReference type="ARBA" id="ARBA00023163"/>
    </source>
</evidence>
<dbReference type="PANTHER" id="PTHR33154:SF33">
    <property type="entry name" value="TRANSCRIPTIONAL REPRESSOR SDPR"/>
    <property type="match status" value="1"/>
</dbReference>
<dbReference type="PANTHER" id="PTHR33154">
    <property type="entry name" value="TRANSCRIPTIONAL REGULATOR, ARSR FAMILY"/>
    <property type="match status" value="1"/>
</dbReference>
<protein>
    <submittedName>
        <fullName evidence="5">ArsR family transcriptional regulator</fullName>
    </submittedName>
</protein>
<organism evidence="5 6">
    <name type="scientific">Helcococcus ovis</name>
    <dbReference type="NCBI Taxonomy" id="72026"/>
    <lineage>
        <taxon>Bacteria</taxon>
        <taxon>Bacillati</taxon>
        <taxon>Bacillota</taxon>
        <taxon>Tissierellia</taxon>
        <taxon>Tissierellales</taxon>
        <taxon>Peptoniphilaceae</taxon>
        <taxon>Helcococcus</taxon>
    </lineage>
</organism>
<evidence type="ECO:0000259" key="4">
    <source>
        <dbReference type="PROSITE" id="PS50987"/>
    </source>
</evidence>
<dbReference type="AlphaFoldDB" id="A0A4R9C1G3"/>
<evidence type="ECO:0000313" key="5">
    <source>
        <dbReference type="EMBL" id="TFF66444.1"/>
    </source>
</evidence>
<sequence>MKFNKKLQINYFNEALLLANYLFNNDESFDTEIFDENEKYVLNKKQLNSDFNQLEEFLIKIRKKGRKLIKENSEFENLFYIYKEENNPNIMYMMIYSNLKTSILEYNNDELSKLFNKMFISNMESQGFNYEDNNMIKFIDEISIFNDKQKYAILKFMNNINGMFYRFIDFIEKLENIIKEYIKIIEYKLLDFDLDFDEIIKFKDFNIIKDTDVYKQIKEIDLKIFIQLNQLIAFSVEEKNKKILGTFFLGYIPLLKKMHLRDEQTEEDIYNKLCAISDEKRFELLNILSNGKKYGKELSDLLGISTGTVSHHITSLMENNLINSEIDGKKIYYTINKKSIESIIKYLQEIIER</sequence>
<dbReference type="SMART" id="SM00418">
    <property type="entry name" value="HTH_ARSR"/>
    <property type="match status" value="1"/>
</dbReference>
<dbReference type="CDD" id="cd00090">
    <property type="entry name" value="HTH_ARSR"/>
    <property type="match status" value="1"/>
</dbReference>
<dbReference type="InterPro" id="IPR001845">
    <property type="entry name" value="HTH_ArsR_DNA-bd_dom"/>
</dbReference>
<dbReference type="SUPFAM" id="SSF46785">
    <property type="entry name" value="Winged helix' DNA-binding domain"/>
    <property type="match status" value="1"/>
</dbReference>
<dbReference type="GO" id="GO:0003677">
    <property type="term" value="F:DNA binding"/>
    <property type="evidence" value="ECO:0007669"/>
    <property type="project" value="UniProtKB-KW"/>
</dbReference>
<comment type="caution">
    <text evidence="5">The sequence shown here is derived from an EMBL/GenBank/DDBJ whole genome shotgun (WGS) entry which is preliminary data.</text>
</comment>
<evidence type="ECO:0000313" key="6">
    <source>
        <dbReference type="Proteomes" id="UP000297454"/>
    </source>
</evidence>